<dbReference type="AlphaFoldDB" id="A0A382S9V6"/>
<evidence type="ECO:0000313" key="1">
    <source>
        <dbReference type="EMBL" id="SVD06659.1"/>
    </source>
</evidence>
<evidence type="ECO:0008006" key="2">
    <source>
        <dbReference type="Google" id="ProtNLM"/>
    </source>
</evidence>
<accession>A0A382S9V6</accession>
<organism evidence="1">
    <name type="scientific">marine metagenome</name>
    <dbReference type="NCBI Taxonomy" id="408172"/>
    <lineage>
        <taxon>unclassified sequences</taxon>
        <taxon>metagenomes</taxon>
        <taxon>ecological metagenomes</taxon>
    </lineage>
</organism>
<name>A0A382S9V6_9ZZZZ</name>
<dbReference type="Gene3D" id="3.40.50.170">
    <property type="entry name" value="Formyl transferase, N-terminal domain"/>
    <property type="match status" value="1"/>
</dbReference>
<sequence length="38" mass="4117">VNIIFMGNPEFSVPSLKKIVESEYVLLAVVSNPSKPIG</sequence>
<feature type="non-terminal residue" evidence="1">
    <location>
        <position position="38"/>
    </location>
</feature>
<feature type="non-terminal residue" evidence="1">
    <location>
        <position position="1"/>
    </location>
</feature>
<dbReference type="InterPro" id="IPR036477">
    <property type="entry name" value="Formyl_transf_N_sf"/>
</dbReference>
<reference evidence="1" key="1">
    <citation type="submission" date="2018-05" db="EMBL/GenBank/DDBJ databases">
        <authorList>
            <person name="Lanie J.A."/>
            <person name="Ng W.-L."/>
            <person name="Kazmierczak K.M."/>
            <person name="Andrzejewski T.M."/>
            <person name="Davidsen T.M."/>
            <person name="Wayne K.J."/>
            <person name="Tettelin H."/>
            <person name="Glass J.I."/>
            <person name="Rusch D."/>
            <person name="Podicherti R."/>
            <person name="Tsui H.-C.T."/>
            <person name="Winkler M.E."/>
        </authorList>
    </citation>
    <scope>NUCLEOTIDE SEQUENCE</scope>
</reference>
<gene>
    <name evidence="1" type="ORF">METZ01_LOCUS359513</name>
</gene>
<dbReference type="EMBL" id="UINC01127501">
    <property type="protein sequence ID" value="SVD06659.1"/>
    <property type="molecule type" value="Genomic_DNA"/>
</dbReference>
<protein>
    <recommendedName>
        <fullName evidence="2">Formyl transferase N-terminal domain-containing protein</fullName>
    </recommendedName>
</protein>
<dbReference type="SUPFAM" id="SSF53328">
    <property type="entry name" value="Formyltransferase"/>
    <property type="match status" value="1"/>
</dbReference>
<proteinExistence type="predicted"/>